<dbReference type="InterPro" id="IPR021852">
    <property type="entry name" value="DUF3456"/>
</dbReference>
<evidence type="ECO:0000313" key="4">
    <source>
        <dbReference type="EnsemblMetazoa" id="XP_022648863"/>
    </source>
</evidence>
<comment type="similarity">
    <text evidence="1">Belongs to the canopy family.</text>
</comment>
<evidence type="ECO:0000256" key="1">
    <source>
        <dbReference type="ARBA" id="ARBA00007285"/>
    </source>
</evidence>
<dbReference type="AlphaFoldDB" id="A0A7M7J9W8"/>
<protein>
    <recommendedName>
        <fullName evidence="3">DUF3456 domain-containing protein</fullName>
    </recommendedName>
</protein>
<reference evidence="4" key="1">
    <citation type="submission" date="2021-01" db="UniProtKB">
        <authorList>
            <consortium name="EnsemblMetazoa"/>
        </authorList>
    </citation>
    <scope>IDENTIFICATION</scope>
</reference>
<organism evidence="4 5">
    <name type="scientific">Varroa destructor</name>
    <name type="common">Honeybee mite</name>
    <dbReference type="NCBI Taxonomy" id="109461"/>
    <lineage>
        <taxon>Eukaryota</taxon>
        <taxon>Metazoa</taxon>
        <taxon>Ecdysozoa</taxon>
        <taxon>Arthropoda</taxon>
        <taxon>Chelicerata</taxon>
        <taxon>Arachnida</taxon>
        <taxon>Acari</taxon>
        <taxon>Parasitiformes</taxon>
        <taxon>Mesostigmata</taxon>
        <taxon>Gamasina</taxon>
        <taxon>Dermanyssoidea</taxon>
        <taxon>Varroidae</taxon>
        <taxon>Varroa</taxon>
    </lineage>
</organism>
<feature type="region of interest" description="Disordered" evidence="2">
    <location>
        <begin position="235"/>
        <end position="276"/>
    </location>
</feature>
<dbReference type="Pfam" id="PF11938">
    <property type="entry name" value="DUF3456"/>
    <property type="match status" value="1"/>
</dbReference>
<accession>A0A7M7J9W8</accession>
<dbReference type="CTD" id="36046"/>
<dbReference type="PANTHER" id="PTHR13341:SF2">
    <property type="entry name" value="PROTEIN SEELE"/>
    <property type="match status" value="1"/>
</dbReference>
<dbReference type="KEGG" id="vde:111245165"/>
<feature type="domain" description="DUF3456" evidence="3">
    <location>
        <begin position="58"/>
        <end position="188"/>
    </location>
</feature>
<name>A0A7M7J9W8_VARDE</name>
<dbReference type="Proteomes" id="UP000594260">
    <property type="component" value="Unplaced"/>
</dbReference>
<dbReference type="OrthoDB" id="192915at2759"/>
<dbReference type="FunCoup" id="A0A7M7J9W8">
    <property type="interactions" value="1256"/>
</dbReference>
<sequence length="276" mass="31234">MIRLRCSVFGRGSSLCPPSLWGEYLLVIGIAACLLSEGVAIQDAAEFDRKEIDIRKTKCEVCKTAVKILFKEVESTDPAKVIEVGSFRLQADGSTRQKKVPYRGSEIQLLSLLDDGKVCGGMKDYVPVTDKRSGLPTMINMVEDMDKIHQVKFNPNPEFNSKMNTFCEEIMGDHEDALMTLFKRHIHADGLKTTAHDFGQQFCIHTTGLCNADDEMETLKAKNAPTDWDFQEDENEELHVDTGDGQFGDIETPYVDRTQQLNEYKDDYKQDKNDEF</sequence>
<dbReference type="GeneID" id="111245165"/>
<dbReference type="InterPro" id="IPR042415">
    <property type="entry name" value="CNPY"/>
</dbReference>
<evidence type="ECO:0000256" key="2">
    <source>
        <dbReference type="SAM" id="MobiDB-lite"/>
    </source>
</evidence>
<dbReference type="EnsemblMetazoa" id="XM_022793128">
    <property type="protein sequence ID" value="XP_022648863"/>
    <property type="gene ID" value="LOC111245165"/>
</dbReference>
<dbReference type="InParanoid" id="A0A7M7J9W8"/>
<evidence type="ECO:0000313" key="5">
    <source>
        <dbReference type="Proteomes" id="UP000594260"/>
    </source>
</evidence>
<dbReference type="PANTHER" id="PTHR13341">
    <property type="entry name" value="MIR-INTERACTING SAPOSIN-LIKE PROTEIN"/>
    <property type="match status" value="1"/>
</dbReference>
<dbReference type="RefSeq" id="XP_022648863.1">
    <property type="nucleotide sequence ID" value="XM_022793128.1"/>
</dbReference>
<feature type="compositionally biased region" description="Basic and acidic residues" evidence="2">
    <location>
        <begin position="263"/>
        <end position="276"/>
    </location>
</feature>
<keyword evidence="5" id="KW-1185">Reference proteome</keyword>
<evidence type="ECO:0000259" key="3">
    <source>
        <dbReference type="Pfam" id="PF11938"/>
    </source>
</evidence>
<proteinExistence type="inferred from homology"/>
<dbReference type="GO" id="GO:0005783">
    <property type="term" value="C:endoplasmic reticulum"/>
    <property type="evidence" value="ECO:0007669"/>
    <property type="project" value="TreeGrafter"/>
</dbReference>